<keyword evidence="6" id="KW-0325">Glycoprotein</keyword>
<keyword evidence="2" id="KW-0812">Transmembrane</keyword>
<keyword evidence="5" id="KW-0675">Receptor</keyword>
<accession>A0A974HKP4</accession>
<dbReference type="EMBL" id="CM004474">
    <property type="protein sequence ID" value="OCT81574.1"/>
    <property type="molecule type" value="Genomic_DNA"/>
</dbReference>
<evidence type="ECO:0000256" key="4">
    <source>
        <dbReference type="ARBA" id="ARBA00023136"/>
    </source>
</evidence>
<dbReference type="InterPro" id="IPR000337">
    <property type="entry name" value="GPCR_3"/>
</dbReference>
<dbReference type="Pfam" id="PF01094">
    <property type="entry name" value="ANF_receptor"/>
    <property type="match status" value="2"/>
</dbReference>
<dbReference type="SUPFAM" id="SSF53822">
    <property type="entry name" value="Periplasmic binding protein-like I"/>
    <property type="match status" value="1"/>
</dbReference>
<feature type="domain" description="Receptor ligand binding region" evidence="7">
    <location>
        <begin position="9"/>
        <end position="55"/>
    </location>
</feature>
<evidence type="ECO:0000256" key="6">
    <source>
        <dbReference type="ARBA" id="ARBA00023180"/>
    </source>
</evidence>
<dbReference type="PANTHER" id="PTHR24061">
    <property type="entry name" value="CALCIUM-SENSING RECEPTOR-RELATED"/>
    <property type="match status" value="1"/>
</dbReference>
<dbReference type="OMA" id="DICTHTH"/>
<dbReference type="PANTHER" id="PTHR24061:SF544">
    <property type="entry name" value="VOMERONASAL TYPE-2 RECEPTOR 26"/>
    <property type="match status" value="1"/>
</dbReference>
<feature type="domain" description="Receptor ligand binding region" evidence="7">
    <location>
        <begin position="71"/>
        <end position="341"/>
    </location>
</feature>
<dbReference type="AlphaFoldDB" id="A0A974HKP4"/>
<dbReference type="FunFam" id="3.40.50.2300:FF:000334">
    <property type="entry name" value="Vomeronasal 2, receptor 56"/>
    <property type="match status" value="1"/>
</dbReference>
<dbReference type="InterPro" id="IPR001828">
    <property type="entry name" value="ANF_lig-bd_rcpt"/>
</dbReference>
<dbReference type="GO" id="GO:0005886">
    <property type="term" value="C:plasma membrane"/>
    <property type="evidence" value="ECO:0007669"/>
    <property type="project" value="TreeGrafter"/>
</dbReference>
<feature type="non-terminal residue" evidence="8">
    <location>
        <position position="1"/>
    </location>
</feature>
<dbReference type="PRINTS" id="PR00248">
    <property type="entry name" value="GPCRMGR"/>
</dbReference>
<gene>
    <name evidence="8" type="ORF">XELAEV_18028397mg</name>
</gene>
<evidence type="ECO:0000256" key="3">
    <source>
        <dbReference type="ARBA" id="ARBA00022989"/>
    </source>
</evidence>
<dbReference type="GO" id="GO:0004930">
    <property type="term" value="F:G protein-coupled receptor activity"/>
    <property type="evidence" value="ECO:0007669"/>
    <property type="project" value="InterPro"/>
</dbReference>
<dbReference type="Gene3D" id="3.40.50.2300">
    <property type="match status" value="3"/>
</dbReference>
<evidence type="ECO:0000259" key="7">
    <source>
        <dbReference type="Pfam" id="PF01094"/>
    </source>
</evidence>
<name>A0A974HKP4_XENLA</name>
<dbReference type="InterPro" id="IPR028082">
    <property type="entry name" value="Peripla_BP_I"/>
</dbReference>
<evidence type="ECO:0000256" key="2">
    <source>
        <dbReference type="ARBA" id="ARBA00022692"/>
    </source>
</evidence>
<evidence type="ECO:0000256" key="1">
    <source>
        <dbReference type="ARBA" id="ARBA00004141"/>
    </source>
</evidence>
<evidence type="ECO:0000256" key="5">
    <source>
        <dbReference type="ARBA" id="ARBA00023170"/>
    </source>
</evidence>
<dbReference type="Proteomes" id="UP000694892">
    <property type="component" value="Chromosome 5L"/>
</dbReference>
<proteinExistence type="predicted"/>
<sequence>TSFSFLRQYLALIYAVEEINKSSHILPNITLGYQIFDSCGCDIKAMSGLLDIMSGEQQTIPNYDCWKNNKLISYGAMDPVFHDRVQFPSFYRTIPNEEAEIDGIVQILKHFGWKWVGLIISNDDTGYRARERISTELAMMGGCLAFLFAIDYGTRTYSTMLKGETMFKEIEKISVNVIIVFINAKYIYECIAILSKSRIPERICITSSLFTDFITFPHNLKQNFIFNRALSLLIQEGEIPDFHYFLKSFALSNYPQSELTKSIWQVVFHCIVPSWTENKPTRGRICTGNESISDEVSMLGDYRVTYRIYTAVYALAHALHNLYSAQPPANHRDKLEYMRNLKPWQVG</sequence>
<evidence type="ECO:0000313" key="9">
    <source>
        <dbReference type="Proteomes" id="UP000694892"/>
    </source>
</evidence>
<keyword evidence="4" id="KW-0472">Membrane</keyword>
<protein>
    <recommendedName>
        <fullName evidence="7">Receptor ligand binding region domain-containing protein</fullName>
    </recommendedName>
</protein>
<organism evidence="8 9">
    <name type="scientific">Xenopus laevis</name>
    <name type="common">African clawed frog</name>
    <dbReference type="NCBI Taxonomy" id="8355"/>
    <lineage>
        <taxon>Eukaryota</taxon>
        <taxon>Metazoa</taxon>
        <taxon>Chordata</taxon>
        <taxon>Craniata</taxon>
        <taxon>Vertebrata</taxon>
        <taxon>Euteleostomi</taxon>
        <taxon>Amphibia</taxon>
        <taxon>Batrachia</taxon>
        <taxon>Anura</taxon>
        <taxon>Pipoidea</taxon>
        <taxon>Pipidae</taxon>
        <taxon>Xenopodinae</taxon>
        <taxon>Xenopus</taxon>
        <taxon>Xenopus</taxon>
    </lineage>
</organism>
<evidence type="ECO:0000313" key="8">
    <source>
        <dbReference type="EMBL" id="OCT81574.1"/>
    </source>
</evidence>
<dbReference type="InterPro" id="IPR000068">
    <property type="entry name" value="GPCR_3_Ca_sens_rcpt-rel"/>
</dbReference>
<reference evidence="9" key="1">
    <citation type="journal article" date="2016" name="Nature">
        <title>Genome evolution in the allotetraploid frog Xenopus laevis.</title>
        <authorList>
            <person name="Session A.M."/>
            <person name="Uno Y."/>
            <person name="Kwon T."/>
            <person name="Chapman J.A."/>
            <person name="Toyoda A."/>
            <person name="Takahashi S."/>
            <person name="Fukui A."/>
            <person name="Hikosaka A."/>
            <person name="Suzuki A."/>
            <person name="Kondo M."/>
            <person name="van Heeringen S.J."/>
            <person name="Quigley I."/>
            <person name="Heinz S."/>
            <person name="Ogino H."/>
            <person name="Ochi H."/>
            <person name="Hellsten U."/>
            <person name="Lyons J.B."/>
            <person name="Simakov O."/>
            <person name="Putnam N."/>
            <person name="Stites J."/>
            <person name="Kuroki Y."/>
            <person name="Tanaka T."/>
            <person name="Michiue T."/>
            <person name="Watanabe M."/>
            <person name="Bogdanovic O."/>
            <person name="Lister R."/>
            <person name="Georgiou G."/>
            <person name="Paranjpe S.S."/>
            <person name="van Kruijsbergen I."/>
            <person name="Shu S."/>
            <person name="Carlson J."/>
            <person name="Kinoshita T."/>
            <person name="Ohta Y."/>
            <person name="Mawaribuchi S."/>
            <person name="Jenkins J."/>
            <person name="Grimwood J."/>
            <person name="Schmutz J."/>
            <person name="Mitros T."/>
            <person name="Mozaffari S.V."/>
            <person name="Suzuki Y."/>
            <person name="Haramoto Y."/>
            <person name="Yamamoto T.S."/>
            <person name="Takagi C."/>
            <person name="Heald R."/>
            <person name="Miller K."/>
            <person name="Haudenschild C."/>
            <person name="Kitzman J."/>
            <person name="Nakayama T."/>
            <person name="Izutsu Y."/>
            <person name="Robert J."/>
            <person name="Fortriede J."/>
            <person name="Burns K."/>
            <person name="Lotay V."/>
            <person name="Karimi K."/>
            <person name="Yasuoka Y."/>
            <person name="Dichmann D.S."/>
            <person name="Flajnik M.F."/>
            <person name="Houston D.W."/>
            <person name="Shendure J."/>
            <person name="DuPasquier L."/>
            <person name="Vize P.D."/>
            <person name="Zorn A.M."/>
            <person name="Ito M."/>
            <person name="Marcotte E.M."/>
            <person name="Wallingford J.B."/>
            <person name="Ito Y."/>
            <person name="Asashima M."/>
            <person name="Ueno N."/>
            <person name="Matsuda Y."/>
            <person name="Veenstra G.J."/>
            <person name="Fujiyama A."/>
            <person name="Harland R.M."/>
            <person name="Taira M."/>
            <person name="Rokhsar D.S."/>
        </authorList>
    </citation>
    <scope>NUCLEOTIDE SEQUENCE [LARGE SCALE GENOMIC DNA]</scope>
    <source>
        <strain evidence="9">J</strain>
    </source>
</reference>
<keyword evidence="3" id="KW-1133">Transmembrane helix</keyword>
<comment type="subcellular location">
    <subcellularLocation>
        <location evidence="1">Membrane</location>
        <topology evidence="1">Multi-pass membrane protein</topology>
    </subcellularLocation>
</comment>